<dbReference type="InterPro" id="IPR050204">
    <property type="entry name" value="AraC_XylS_family_regulators"/>
</dbReference>
<dbReference type="Pfam" id="PF12833">
    <property type="entry name" value="HTH_18"/>
    <property type="match status" value="1"/>
</dbReference>
<organism evidence="5 6">
    <name type="scientific">Curtobacterium herbarum</name>
    <dbReference type="NCBI Taxonomy" id="150122"/>
    <lineage>
        <taxon>Bacteria</taxon>
        <taxon>Bacillati</taxon>
        <taxon>Actinomycetota</taxon>
        <taxon>Actinomycetes</taxon>
        <taxon>Micrococcales</taxon>
        <taxon>Microbacteriaceae</taxon>
        <taxon>Curtobacterium</taxon>
    </lineage>
</organism>
<keyword evidence="3" id="KW-0804">Transcription</keyword>
<protein>
    <recommendedName>
        <fullName evidence="4">HTH araC/xylS-type domain-containing protein</fullName>
    </recommendedName>
</protein>
<dbReference type="InterPro" id="IPR009057">
    <property type="entry name" value="Homeodomain-like_sf"/>
</dbReference>
<keyword evidence="2" id="KW-0238">DNA-binding</keyword>
<evidence type="ECO:0000256" key="2">
    <source>
        <dbReference type="ARBA" id="ARBA00023125"/>
    </source>
</evidence>
<comment type="caution">
    <text evidence="5">The sequence shown here is derived from an EMBL/GenBank/DDBJ whole genome shotgun (WGS) entry which is preliminary data.</text>
</comment>
<reference evidence="5 6" key="1">
    <citation type="journal article" date="2019" name="Int. J. Syst. Evol. Microbiol.">
        <title>The Global Catalogue of Microorganisms (GCM) 10K type strain sequencing project: providing services to taxonomists for standard genome sequencing and annotation.</title>
        <authorList>
            <consortium name="The Broad Institute Genomics Platform"/>
            <consortium name="The Broad Institute Genome Sequencing Center for Infectious Disease"/>
            <person name="Wu L."/>
            <person name="Ma J."/>
        </authorList>
    </citation>
    <scope>NUCLEOTIDE SEQUENCE [LARGE SCALE GENOMIC DNA]</scope>
    <source>
        <strain evidence="5 6">JCM 12140</strain>
    </source>
</reference>
<evidence type="ECO:0000256" key="1">
    <source>
        <dbReference type="ARBA" id="ARBA00023015"/>
    </source>
</evidence>
<dbReference type="PANTHER" id="PTHR46796">
    <property type="entry name" value="HTH-TYPE TRANSCRIPTIONAL ACTIVATOR RHAS-RELATED"/>
    <property type="match status" value="1"/>
</dbReference>
<gene>
    <name evidence="5" type="ORF">GCM10009627_03540</name>
</gene>
<dbReference type="RefSeq" id="WP_204609165.1">
    <property type="nucleotide sequence ID" value="NZ_BAAAJX010000002.1"/>
</dbReference>
<feature type="domain" description="HTH araC/xylS-type" evidence="4">
    <location>
        <begin position="236"/>
        <end position="337"/>
    </location>
</feature>
<keyword evidence="6" id="KW-1185">Reference proteome</keyword>
<name>A0ABN1Z8X9_9MICO</name>
<dbReference type="EMBL" id="BAAAJX010000002">
    <property type="protein sequence ID" value="GAA1492008.1"/>
    <property type="molecule type" value="Genomic_DNA"/>
</dbReference>
<evidence type="ECO:0000256" key="3">
    <source>
        <dbReference type="ARBA" id="ARBA00023163"/>
    </source>
</evidence>
<dbReference type="Gene3D" id="1.10.10.60">
    <property type="entry name" value="Homeodomain-like"/>
    <property type="match status" value="1"/>
</dbReference>
<accession>A0ABN1Z8X9</accession>
<dbReference type="InterPro" id="IPR018060">
    <property type="entry name" value="HTH_AraC"/>
</dbReference>
<dbReference type="Proteomes" id="UP001501742">
    <property type="component" value="Unassembled WGS sequence"/>
</dbReference>
<evidence type="ECO:0000313" key="6">
    <source>
        <dbReference type="Proteomes" id="UP001501742"/>
    </source>
</evidence>
<evidence type="ECO:0000313" key="5">
    <source>
        <dbReference type="EMBL" id="GAA1492008.1"/>
    </source>
</evidence>
<proteinExistence type="predicted"/>
<dbReference type="SUPFAM" id="SSF46689">
    <property type="entry name" value="Homeodomain-like"/>
    <property type="match status" value="1"/>
</dbReference>
<keyword evidence="1" id="KW-0805">Transcription regulation</keyword>
<sequence>MSAPLAPEPAETRELAGREALADSAVPVRFEVVGTDPDAAVRDLAGIYSGKQWLSRRTEGEFSYRYTAVGDSDVSMRRSTMNGFLRGASAPSDDLVMSWLTAGSGTPDTLRDRVPLRVGQPMLFPAHRDVVFVATDYDQQLVHLDRGFVREVAAERFDVGTLEMRFDHLRPADALAVRRWRDSLGALARALREGGTGSLVWNEAKRHTVDAFLQVVPPQLDQLPAELLHPRQAKLRAVVEHIHAHADDPITITDLARVAGLSVRSVQESFRRTFGLSPLAYLRQVRLDRVHEELLVRDSRTVSVGQVATRWGFAHLGRFSAAYAERFGEYPKQTLRR</sequence>
<dbReference type="PANTHER" id="PTHR46796:SF12">
    <property type="entry name" value="HTH-TYPE DNA-BINDING TRANSCRIPTIONAL ACTIVATOR EUTR"/>
    <property type="match status" value="1"/>
</dbReference>
<dbReference type="PROSITE" id="PS01124">
    <property type="entry name" value="HTH_ARAC_FAMILY_2"/>
    <property type="match status" value="1"/>
</dbReference>
<evidence type="ECO:0000259" key="4">
    <source>
        <dbReference type="PROSITE" id="PS01124"/>
    </source>
</evidence>
<dbReference type="SMART" id="SM00342">
    <property type="entry name" value="HTH_ARAC"/>
    <property type="match status" value="1"/>
</dbReference>